<dbReference type="EMBL" id="CP070619">
    <property type="protein sequence ID" value="QSE92195.1"/>
    <property type="molecule type" value="Genomic_DNA"/>
</dbReference>
<feature type="signal peptide" evidence="2">
    <location>
        <begin position="1"/>
        <end position="33"/>
    </location>
</feature>
<reference evidence="3 4" key="2">
    <citation type="journal article" date="2022" name="Arch. Microbiol.">
        <title>Rhodococcus pseudokoreensis sp. nov. isolated from the rhizosphere of young M26 apple rootstocks.</title>
        <authorList>
            <person name="Kampfer P."/>
            <person name="Glaeser S.P."/>
            <person name="Blom J."/>
            <person name="Wolf J."/>
            <person name="Benning S."/>
            <person name="Schloter M."/>
            <person name="Neumann-Schaal M."/>
        </authorList>
    </citation>
    <scope>NUCLEOTIDE SEQUENCE [LARGE SCALE GENOMIC DNA]</scope>
    <source>
        <strain evidence="3 4">R79</strain>
    </source>
</reference>
<gene>
    <name evidence="3" type="ORF">JWS13_27950</name>
</gene>
<feature type="region of interest" description="Disordered" evidence="1">
    <location>
        <begin position="81"/>
        <end position="104"/>
    </location>
</feature>
<protein>
    <submittedName>
        <fullName evidence="3">Uncharacterized protein</fullName>
    </submittedName>
</protein>
<accession>A0A974W7S7</accession>
<evidence type="ECO:0000313" key="3">
    <source>
        <dbReference type="EMBL" id="QSE92195.1"/>
    </source>
</evidence>
<reference evidence="3 4" key="1">
    <citation type="journal article" date="2021" name="Microbiol. Resour. Announc.">
        <title>Complete Genome Sequences of Two Rhodococcus sp. Strains with Large and Linear Chromosomes, Isolated from Apple Rhizosphere.</title>
        <authorList>
            <person name="Benning S."/>
            <person name="Brugnone N."/>
            <person name="Siani R."/>
            <person name="Kublik S."/>
            <person name="Schloter M."/>
            <person name="Rad V."/>
        </authorList>
    </citation>
    <scope>NUCLEOTIDE SEQUENCE [LARGE SCALE GENOMIC DNA]</scope>
    <source>
        <strain evidence="3 4">R79</strain>
    </source>
</reference>
<feature type="chain" id="PRO_5047003393" evidence="2">
    <location>
        <begin position="34"/>
        <end position="104"/>
    </location>
</feature>
<keyword evidence="2" id="KW-0732">Signal</keyword>
<keyword evidence="4" id="KW-1185">Reference proteome</keyword>
<dbReference type="RefSeq" id="WP_206008644.1">
    <property type="nucleotide sequence ID" value="NZ_CP070619.1"/>
</dbReference>
<sequence>MNLRTLARTAATALATAAILAAPALALAPAAGATPVYTTYPSSTACANAGKALREAYPGLRTSCLMKAGTADGQTELKYDPADIPKLRSNPQPTPPAFGGFFGS</sequence>
<dbReference type="Proteomes" id="UP000662986">
    <property type="component" value="Chromosome"/>
</dbReference>
<evidence type="ECO:0000256" key="1">
    <source>
        <dbReference type="SAM" id="MobiDB-lite"/>
    </source>
</evidence>
<organism evidence="3 4">
    <name type="scientific">Rhodococcus pseudokoreensis</name>
    <dbReference type="NCBI Taxonomy" id="2811421"/>
    <lineage>
        <taxon>Bacteria</taxon>
        <taxon>Bacillati</taxon>
        <taxon>Actinomycetota</taxon>
        <taxon>Actinomycetes</taxon>
        <taxon>Mycobacteriales</taxon>
        <taxon>Nocardiaceae</taxon>
        <taxon>Rhodococcus</taxon>
    </lineage>
</organism>
<evidence type="ECO:0000256" key="2">
    <source>
        <dbReference type="SAM" id="SignalP"/>
    </source>
</evidence>
<evidence type="ECO:0000313" key="4">
    <source>
        <dbReference type="Proteomes" id="UP000662986"/>
    </source>
</evidence>
<name>A0A974W7S7_9NOCA</name>
<proteinExistence type="predicted"/>